<organism evidence="2 3">
    <name type="scientific">Panagrolaimus davidi</name>
    <dbReference type="NCBI Taxonomy" id="227884"/>
    <lineage>
        <taxon>Eukaryota</taxon>
        <taxon>Metazoa</taxon>
        <taxon>Ecdysozoa</taxon>
        <taxon>Nematoda</taxon>
        <taxon>Chromadorea</taxon>
        <taxon>Rhabditida</taxon>
        <taxon>Tylenchina</taxon>
        <taxon>Panagrolaimomorpha</taxon>
        <taxon>Panagrolaimoidea</taxon>
        <taxon>Panagrolaimidae</taxon>
        <taxon>Panagrolaimus</taxon>
    </lineage>
</organism>
<keyword evidence="2" id="KW-1185">Reference proteome</keyword>
<proteinExistence type="predicted"/>
<dbReference type="Proteomes" id="UP000887578">
    <property type="component" value="Unplaced"/>
</dbReference>
<dbReference type="WBParaSite" id="PDA_v2.g28672.t1">
    <property type="protein sequence ID" value="PDA_v2.g28672.t1"/>
    <property type="gene ID" value="PDA_v2.g28672"/>
</dbReference>
<keyword evidence="1" id="KW-0472">Membrane</keyword>
<dbReference type="AlphaFoldDB" id="A0A914QMT2"/>
<feature type="transmembrane region" description="Helical" evidence="1">
    <location>
        <begin position="32"/>
        <end position="60"/>
    </location>
</feature>
<protein>
    <submittedName>
        <fullName evidence="3">Uncharacterized protein</fullName>
    </submittedName>
</protein>
<reference evidence="3" key="1">
    <citation type="submission" date="2022-11" db="UniProtKB">
        <authorList>
            <consortium name="WormBaseParasite"/>
        </authorList>
    </citation>
    <scope>IDENTIFICATION</scope>
</reference>
<name>A0A914QMT2_9BILA</name>
<accession>A0A914QMT2</accession>
<evidence type="ECO:0000313" key="3">
    <source>
        <dbReference type="WBParaSite" id="PDA_v2.g28672.t1"/>
    </source>
</evidence>
<evidence type="ECO:0000313" key="2">
    <source>
        <dbReference type="Proteomes" id="UP000887578"/>
    </source>
</evidence>
<keyword evidence="1" id="KW-1133">Transmembrane helix</keyword>
<keyword evidence="1" id="KW-0812">Transmembrane</keyword>
<evidence type="ECO:0000256" key="1">
    <source>
        <dbReference type="SAM" id="Phobius"/>
    </source>
</evidence>
<sequence length="67" mass="7195">MPPYSKICFTALIATFVGSSLGIIIHPGTRQFAKIFIPMFAGSSIVGYFGTLVAGAYGFLELPLHQE</sequence>